<dbReference type="CDD" id="cd07731">
    <property type="entry name" value="ComA-like_MBL-fold"/>
    <property type="match status" value="1"/>
</dbReference>
<comment type="subcellular location">
    <subcellularLocation>
        <location evidence="1">Cell membrane</location>
        <topology evidence="1">Multi-pass membrane protein</topology>
    </subcellularLocation>
</comment>
<feature type="transmembrane region" description="Helical" evidence="6">
    <location>
        <begin position="282"/>
        <end position="298"/>
    </location>
</feature>
<proteinExistence type="predicted"/>
<dbReference type="PANTHER" id="PTHR30619:SF1">
    <property type="entry name" value="RECOMBINATION PROTEIN 2"/>
    <property type="match status" value="1"/>
</dbReference>
<evidence type="ECO:0000313" key="8">
    <source>
        <dbReference type="EMBL" id="MCL1143137.1"/>
    </source>
</evidence>
<evidence type="ECO:0000313" key="9">
    <source>
        <dbReference type="Proteomes" id="UP001139333"/>
    </source>
</evidence>
<name>A0A9X1ZP97_9GAMM</name>
<comment type="caution">
    <text evidence="8">The sequence shown here is derived from an EMBL/GenBank/DDBJ whole genome shotgun (WGS) entry which is preliminary data.</text>
</comment>
<feature type="transmembrane region" description="Helical" evidence="6">
    <location>
        <begin position="417"/>
        <end position="450"/>
    </location>
</feature>
<dbReference type="InterPro" id="IPR004477">
    <property type="entry name" value="ComEC_N"/>
</dbReference>
<evidence type="ECO:0000256" key="5">
    <source>
        <dbReference type="ARBA" id="ARBA00023136"/>
    </source>
</evidence>
<feature type="transmembrane region" description="Helical" evidence="6">
    <location>
        <begin position="210"/>
        <end position="233"/>
    </location>
</feature>
<keyword evidence="3 6" id="KW-0812">Transmembrane</keyword>
<dbReference type="Proteomes" id="UP001139333">
    <property type="component" value="Unassembled WGS sequence"/>
</dbReference>
<organism evidence="8 9">
    <name type="scientific">Shewanella gaetbuli</name>
    <dbReference type="NCBI Taxonomy" id="220752"/>
    <lineage>
        <taxon>Bacteria</taxon>
        <taxon>Pseudomonadati</taxon>
        <taxon>Pseudomonadota</taxon>
        <taxon>Gammaproteobacteria</taxon>
        <taxon>Alteromonadales</taxon>
        <taxon>Shewanellaceae</taxon>
        <taxon>Shewanella</taxon>
    </lineage>
</organism>
<keyword evidence="2" id="KW-1003">Cell membrane</keyword>
<dbReference type="InterPro" id="IPR036866">
    <property type="entry name" value="RibonucZ/Hydroxyglut_hydro"/>
</dbReference>
<feature type="transmembrane region" description="Helical" evidence="6">
    <location>
        <begin position="6"/>
        <end position="39"/>
    </location>
</feature>
<feature type="transmembrane region" description="Helical" evidence="6">
    <location>
        <begin position="253"/>
        <end position="270"/>
    </location>
</feature>
<feature type="transmembrane region" description="Helical" evidence="6">
    <location>
        <begin position="389"/>
        <end position="411"/>
    </location>
</feature>
<dbReference type="EMBL" id="JAKIKP010000007">
    <property type="protein sequence ID" value="MCL1143137.1"/>
    <property type="molecule type" value="Genomic_DNA"/>
</dbReference>
<feature type="transmembrane region" description="Helical" evidence="6">
    <location>
        <begin position="487"/>
        <end position="511"/>
    </location>
</feature>
<evidence type="ECO:0000256" key="1">
    <source>
        <dbReference type="ARBA" id="ARBA00004651"/>
    </source>
</evidence>
<dbReference type="InterPro" id="IPR035681">
    <property type="entry name" value="ComA-like_MBL"/>
</dbReference>
<dbReference type="Gene3D" id="3.60.15.10">
    <property type="entry name" value="Ribonuclease Z/Hydroxyacylglutathione hydrolase-like"/>
    <property type="match status" value="1"/>
</dbReference>
<evidence type="ECO:0000256" key="2">
    <source>
        <dbReference type="ARBA" id="ARBA00022475"/>
    </source>
</evidence>
<dbReference type="GO" id="GO:0005886">
    <property type="term" value="C:plasma membrane"/>
    <property type="evidence" value="ECO:0007669"/>
    <property type="project" value="UniProtKB-SubCell"/>
</dbReference>
<reference evidence="8" key="1">
    <citation type="submission" date="2022-01" db="EMBL/GenBank/DDBJ databases">
        <title>Whole genome-based taxonomy of the Shewanellaceae.</title>
        <authorList>
            <person name="Martin-Rodriguez A.J."/>
        </authorList>
    </citation>
    <scope>NUCLEOTIDE SEQUENCE</scope>
    <source>
        <strain evidence="8">DSM 16422</strain>
    </source>
</reference>
<evidence type="ECO:0000256" key="4">
    <source>
        <dbReference type="ARBA" id="ARBA00022989"/>
    </source>
</evidence>
<dbReference type="SUPFAM" id="SSF56281">
    <property type="entry name" value="Metallo-hydrolase/oxidoreductase"/>
    <property type="match status" value="1"/>
</dbReference>
<protein>
    <submittedName>
        <fullName evidence="8">ComEC/Rec2 family competence protein</fullName>
    </submittedName>
</protein>
<keyword evidence="5 6" id="KW-0472">Membrane</keyword>
<evidence type="ECO:0000259" key="7">
    <source>
        <dbReference type="SMART" id="SM00849"/>
    </source>
</evidence>
<sequence length="851" mass="95985">MLPNWWIPIGLILALILLAKAPLFSGALLATFWMSVYFYTSTFQLNDIPTSNTLFTVKIISLVSVNRDWISIDVEVTESKLNKVNVEQTRDADFIGDKFRLSWQQPPQVKVGQIWQIETKLKPITSIMNQGGFNQQRYYINRHIQAKGRIKRGHLVDYQPTLRQLWLNQFTSYLADFQNKAIILALMFGDKSLISPERWQQLRQTGTGHLIAISGLHLSVIFGLFYWTTQFILLKARWSLCLLRTLNVHQGRLGHWVALCCAISAAWFYAYLSGYAVSTQRALFMLLIWGAFSLLKHHHSAWQKLVYAMFLVLLVDPFAMLSGGFWLSFIALMIIFSVIDNAEFKTTKHLVTVPPHASHRLGSSSTKWLQVKANLINFISSLWAVQWRLSLGLGLLQIVLFGTLSLNSIWINLFAVPWFSVLVIPVTMMCLIIGLLLSPFLGWFSALSLFYSKWLFNLPDQLLSPFVELLSLAEQFTSPILPISEAWVLAIMYSLFSVVLIQLAGGFSTLFKQVYRLLFGGRYSNFANENTYDLARLAAVVLLNIPLMLQATFYVTNSFADELASPFYATTVELHVLDVAQGSAIVIQQGQHAILYDTGAAFGDFSYAKRAILPFLDAKGIQQLDYLIVSHLDNDHSGGVKDIVERFNTTHIISDGILGKTPELRNYPQLTISPCTAGTISWGNVTVTVLNDNLQSDKSNNQSCVVKLAINHTYSGMITTGQSKQTDILLTGDIESEREFNLLEHAQKITADIVFVPHHGSKTSSTEAFIAAVNPRLAIINAGFENRYGFPKKQVLDRYQAKGITCLTTGELGQLSIKFNQDGYHVSSYRRDLAPFWYNRLFRFGEIVKAE</sequence>
<dbReference type="InterPro" id="IPR052159">
    <property type="entry name" value="Competence_DNA_uptake"/>
</dbReference>
<dbReference type="SMART" id="SM00849">
    <property type="entry name" value="Lactamase_B"/>
    <property type="match status" value="1"/>
</dbReference>
<accession>A0A9X1ZP97</accession>
<dbReference type="NCBIfam" id="TIGR00360">
    <property type="entry name" value="ComEC_N-term"/>
    <property type="match status" value="1"/>
</dbReference>
<dbReference type="Pfam" id="PF00753">
    <property type="entry name" value="Lactamase_B"/>
    <property type="match status" value="1"/>
</dbReference>
<dbReference type="InterPro" id="IPR001279">
    <property type="entry name" value="Metallo-B-lactamas"/>
</dbReference>
<gene>
    <name evidence="8" type="ORF">L2672_10565</name>
</gene>
<dbReference type="AlphaFoldDB" id="A0A9X1ZP97"/>
<dbReference type="Pfam" id="PF03772">
    <property type="entry name" value="Competence"/>
    <property type="match status" value="1"/>
</dbReference>
<evidence type="ECO:0000256" key="6">
    <source>
        <dbReference type="SAM" id="Phobius"/>
    </source>
</evidence>
<feature type="transmembrane region" description="Helical" evidence="6">
    <location>
        <begin position="318"/>
        <end position="339"/>
    </location>
</feature>
<dbReference type="Pfam" id="PF13567">
    <property type="entry name" value="DUF4131"/>
    <property type="match status" value="1"/>
</dbReference>
<keyword evidence="4 6" id="KW-1133">Transmembrane helix</keyword>
<evidence type="ECO:0000256" key="3">
    <source>
        <dbReference type="ARBA" id="ARBA00022692"/>
    </source>
</evidence>
<dbReference type="PANTHER" id="PTHR30619">
    <property type="entry name" value="DNA INTERNALIZATION/COMPETENCE PROTEIN COMEC/REC2"/>
    <property type="match status" value="1"/>
</dbReference>
<dbReference type="InterPro" id="IPR025405">
    <property type="entry name" value="DUF4131"/>
</dbReference>
<keyword evidence="9" id="KW-1185">Reference proteome</keyword>
<feature type="domain" description="Metallo-beta-lactamase" evidence="7">
    <location>
        <begin position="581"/>
        <end position="784"/>
    </location>
</feature>